<keyword evidence="8 13" id="KW-0067">ATP-binding</keyword>
<keyword evidence="6 13" id="KW-0547">Nucleotide-binding</keyword>
<dbReference type="AlphaFoldDB" id="M8AR40"/>
<sequence length="425" mass="48144">MARMAGKGSSGRALAGGASGASGREREGKKALLLGRFEVGRLLGQGNFAKVYQARNVATGEEVAIKVIEKEKVFKSGLTAHIKREIAALRRVRHPHIVQLYEVMATKLRIYFVMEYVRGGELFARVAKGPLPEGEARRYFQQLVSAVAFCHARGVYHRDIKPENLLVDDAGDLKVSDFGLSAVAEQMRHDGLFHTFCGTPAYVAPEVLSRRGYDAAKADLWSCGVVLFVLGAGYLPFQDRNLVGMYRKIHRGDFRCPKWICAMLKTTRRKWLPKDRTPRTIECSDWSGLAADLPVRCEHQAVCEKLVAFESVDSGRRFLGCAQKVDPEWPPQLKMSLARMWDMYEEEVNLMLRQNVLNDEENFRVVKEKEKMEQDLRFFKLDFAKMVADKEQAITELGNTRLVISDLKIELEKKKMSDKSLTNIH</sequence>
<gene>
    <name evidence="16" type="ORF">TRIUR3_09040</name>
</gene>
<dbReference type="InterPro" id="IPR017441">
    <property type="entry name" value="Protein_kinase_ATP_BS"/>
</dbReference>
<feature type="region of interest" description="Disordered" evidence="14">
    <location>
        <begin position="1"/>
        <end position="23"/>
    </location>
</feature>
<evidence type="ECO:0000256" key="5">
    <source>
        <dbReference type="ARBA" id="ARBA00022679"/>
    </source>
</evidence>
<evidence type="ECO:0000256" key="11">
    <source>
        <dbReference type="ARBA" id="ARBA00048679"/>
    </source>
</evidence>
<evidence type="ECO:0000259" key="15">
    <source>
        <dbReference type="PROSITE" id="PS50011"/>
    </source>
</evidence>
<keyword evidence="4 13" id="KW-0723">Serine/threonine-protein kinase</keyword>
<feature type="domain" description="Protein kinase" evidence="15">
    <location>
        <begin position="37"/>
        <end position="319"/>
    </location>
</feature>
<dbReference type="SUPFAM" id="SSF56112">
    <property type="entry name" value="Protein kinase-like (PK-like)"/>
    <property type="match status" value="1"/>
</dbReference>
<evidence type="ECO:0000256" key="3">
    <source>
        <dbReference type="ARBA" id="ARBA00012513"/>
    </source>
</evidence>
<reference evidence="16" key="1">
    <citation type="journal article" date="2013" name="Nature">
        <title>Draft genome of the wheat A-genome progenitor Triticum urartu.</title>
        <authorList>
            <person name="Ling H.Q."/>
            <person name="Zhao S."/>
            <person name="Liu D."/>
            <person name="Wang J."/>
            <person name="Sun H."/>
            <person name="Zhang C."/>
            <person name="Fan H."/>
            <person name="Li D."/>
            <person name="Dong L."/>
            <person name="Tao Y."/>
            <person name="Gao C."/>
            <person name="Wu H."/>
            <person name="Li Y."/>
            <person name="Cui Y."/>
            <person name="Guo X."/>
            <person name="Zheng S."/>
            <person name="Wang B."/>
            <person name="Yu K."/>
            <person name="Liang Q."/>
            <person name="Yang W."/>
            <person name="Lou X."/>
            <person name="Chen J."/>
            <person name="Feng M."/>
            <person name="Jian J."/>
            <person name="Zhang X."/>
            <person name="Luo G."/>
            <person name="Jiang Y."/>
            <person name="Liu J."/>
            <person name="Wang Z."/>
            <person name="Sha Y."/>
            <person name="Zhang B."/>
            <person name="Wu H."/>
            <person name="Tang D."/>
            <person name="Shen Q."/>
            <person name="Xue P."/>
            <person name="Zou S."/>
            <person name="Wang X."/>
            <person name="Liu X."/>
            <person name="Wang F."/>
            <person name="Yang Y."/>
            <person name="An X."/>
            <person name="Dong Z."/>
            <person name="Zhang K."/>
            <person name="Zhang X."/>
            <person name="Luo M.C."/>
            <person name="Dvorak J."/>
            <person name="Tong Y."/>
            <person name="Wang J."/>
            <person name="Yang H."/>
            <person name="Li Z."/>
            <person name="Wang D."/>
            <person name="Zhang A."/>
            <person name="Wang J."/>
        </authorList>
    </citation>
    <scope>NUCLEOTIDE SEQUENCE</scope>
</reference>
<dbReference type="PROSITE" id="PS00107">
    <property type="entry name" value="PROTEIN_KINASE_ATP"/>
    <property type="match status" value="1"/>
</dbReference>
<evidence type="ECO:0000256" key="13">
    <source>
        <dbReference type="RuleBase" id="RU000304"/>
    </source>
</evidence>
<accession>M8AR40</accession>
<evidence type="ECO:0000256" key="8">
    <source>
        <dbReference type="ARBA" id="ARBA00022840"/>
    </source>
</evidence>
<dbReference type="FunFam" id="1.10.510.10:FF:000571">
    <property type="entry name" value="Maternal embryonic leucine zipper kinase"/>
    <property type="match status" value="1"/>
</dbReference>
<comment type="catalytic activity">
    <reaction evidence="10">
        <text>L-threonyl-[protein] + ATP = O-phospho-L-threonyl-[protein] + ADP + H(+)</text>
        <dbReference type="Rhea" id="RHEA:46608"/>
        <dbReference type="Rhea" id="RHEA-COMP:11060"/>
        <dbReference type="Rhea" id="RHEA-COMP:11605"/>
        <dbReference type="ChEBI" id="CHEBI:15378"/>
        <dbReference type="ChEBI" id="CHEBI:30013"/>
        <dbReference type="ChEBI" id="CHEBI:30616"/>
        <dbReference type="ChEBI" id="CHEBI:61977"/>
        <dbReference type="ChEBI" id="CHEBI:456216"/>
        <dbReference type="EC" id="2.7.11.1"/>
    </reaction>
</comment>
<evidence type="ECO:0000256" key="14">
    <source>
        <dbReference type="SAM" id="MobiDB-lite"/>
    </source>
</evidence>
<keyword evidence="9" id="KW-0464">Manganese</keyword>
<dbReference type="EC" id="2.7.11.1" evidence="3"/>
<evidence type="ECO:0000256" key="4">
    <source>
        <dbReference type="ARBA" id="ARBA00022527"/>
    </source>
</evidence>
<comment type="similarity">
    <text evidence="2">Belongs to the protein kinase superfamily. CAMK Ser/Thr protein kinase family. SNF1 subfamily.</text>
</comment>
<evidence type="ECO:0000256" key="6">
    <source>
        <dbReference type="ARBA" id="ARBA00022741"/>
    </source>
</evidence>
<organism evidence="16">
    <name type="scientific">Triticum urartu</name>
    <name type="common">Red wild einkorn</name>
    <name type="synonym">Crithodium urartu</name>
    <dbReference type="NCBI Taxonomy" id="4572"/>
    <lineage>
        <taxon>Eukaryota</taxon>
        <taxon>Viridiplantae</taxon>
        <taxon>Streptophyta</taxon>
        <taxon>Embryophyta</taxon>
        <taxon>Tracheophyta</taxon>
        <taxon>Spermatophyta</taxon>
        <taxon>Magnoliopsida</taxon>
        <taxon>Liliopsida</taxon>
        <taxon>Poales</taxon>
        <taxon>Poaceae</taxon>
        <taxon>BOP clade</taxon>
        <taxon>Pooideae</taxon>
        <taxon>Triticodae</taxon>
        <taxon>Triticeae</taxon>
        <taxon>Triticinae</taxon>
        <taxon>Triticum</taxon>
    </lineage>
</organism>
<dbReference type="InterPro" id="IPR011009">
    <property type="entry name" value="Kinase-like_dom_sf"/>
</dbReference>
<dbReference type="PROSITE" id="PS50011">
    <property type="entry name" value="PROTEIN_KINASE_DOM"/>
    <property type="match status" value="1"/>
</dbReference>
<dbReference type="GO" id="GO:0005524">
    <property type="term" value="F:ATP binding"/>
    <property type="evidence" value="ECO:0007669"/>
    <property type="project" value="UniProtKB-UniRule"/>
</dbReference>
<evidence type="ECO:0000313" key="16">
    <source>
        <dbReference type="EMBL" id="EMS67595.1"/>
    </source>
</evidence>
<evidence type="ECO:0000256" key="10">
    <source>
        <dbReference type="ARBA" id="ARBA00047899"/>
    </source>
</evidence>
<comment type="cofactor">
    <cofactor evidence="1">
        <name>Mn(2+)</name>
        <dbReference type="ChEBI" id="CHEBI:29035"/>
    </cofactor>
</comment>
<evidence type="ECO:0000256" key="2">
    <source>
        <dbReference type="ARBA" id="ARBA00006234"/>
    </source>
</evidence>
<evidence type="ECO:0000256" key="1">
    <source>
        <dbReference type="ARBA" id="ARBA00001936"/>
    </source>
</evidence>
<dbReference type="InterPro" id="IPR008271">
    <property type="entry name" value="Ser/Thr_kinase_AS"/>
</dbReference>
<feature type="compositionally biased region" description="Low complexity" evidence="14">
    <location>
        <begin position="1"/>
        <end position="16"/>
    </location>
</feature>
<dbReference type="PANTHER" id="PTHR43895">
    <property type="entry name" value="CALCIUM/CALMODULIN-DEPENDENT PROTEIN KINASE KINASE-RELATED"/>
    <property type="match status" value="1"/>
</dbReference>
<comment type="catalytic activity">
    <reaction evidence="11">
        <text>L-seryl-[protein] + ATP = O-phospho-L-seryl-[protein] + ADP + H(+)</text>
        <dbReference type="Rhea" id="RHEA:17989"/>
        <dbReference type="Rhea" id="RHEA-COMP:9863"/>
        <dbReference type="Rhea" id="RHEA-COMP:11604"/>
        <dbReference type="ChEBI" id="CHEBI:15378"/>
        <dbReference type="ChEBI" id="CHEBI:29999"/>
        <dbReference type="ChEBI" id="CHEBI:30616"/>
        <dbReference type="ChEBI" id="CHEBI:83421"/>
        <dbReference type="ChEBI" id="CHEBI:456216"/>
        <dbReference type="EC" id="2.7.11.1"/>
    </reaction>
</comment>
<dbReference type="STRING" id="4572.M8AR40"/>
<dbReference type="PROSITE" id="PS00108">
    <property type="entry name" value="PROTEIN_KINASE_ST"/>
    <property type="match status" value="1"/>
</dbReference>
<evidence type="ECO:0000256" key="7">
    <source>
        <dbReference type="ARBA" id="ARBA00022777"/>
    </source>
</evidence>
<dbReference type="GO" id="GO:0007165">
    <property type="term" value="P:signal transduction"/>
    <property type="evidence" value="ECO:0007669"/>
    <property type="project" value="TreeGrafter"/>
</dbReference>
<dbReference type="Pfam" id="PF00069">
    <property type="entry name" value="Pkinase"/>
    <property type="match status" value="1"/>
</dbReference>
<protein>
    <recommendedName>
        <fullName evidence="3">non-specific serine/threonine protein kinase</fullName>
        <ecNumber evidence="3">2.7.11.1</ecNumber>
    </recommendedName>
</protein>
<dbReference type="EMBL" id="KD017172">
    <property type="protein sequence ID" value="EMS67595.1"/>
    <property type="molecule type" value="Genomic_DNA"/>
</dbReference>
<dbReference type="PANTHER" id="PTHR43895:SF17">
    <property type="entry name" value="CBL-INTERACTING PROTEIN KINASE 13-RELATED"/>
    <property type="match status" value="1"/>
</dbReference>
<dbReference type="SMART" id="SM00220">
    <property type="entry name" value="S_TKc"/>
    <property type="match status" value="1"/>
</dbReference>
<name>M8AR40_TRIUA</name>
<dbReference type="Gene3D" id="1.10.510.10">
    <property type="entry name" value="Transferase(Phosphotransferase) domain 1"/>
    <property type="match status" value="1"/>
</dbReference>
<keyword evidence="7 16" id="KW-0418">Kinase</keyword>
<dbReference type="FunFam" id="3.30.200.20:FF:000096">
    <property type="entry name" value="Non-specific serine/threonine protein kinase"/>
    <property type="match status" value="1"/>
</dbReference>
<evidence type="ECO:0000256" key="12">
    <source>
        <dbReference type="ARBA" id="ARBA00058225"/>
    </source>
</evidence>
<dbReference type="InterPro" id="IPR000719">
    <property type="entry name" value="Prot_kinase_dom"/>
</dbReference>
<evidence type="ECO:0000256" key="9">
    <source>
        <dbReference type="ARBA" id="ARBA00023211"/>
    </source>
</evidence>
<dbReference type="eggNOG" id="KOG0583">
    <property type="taxonomic scope" value="Eukaryota"/>
</dbReference>
<keyword evidence="5" id="KW-0808">Transferase</keyword>
<proteinExistence type="inferred from homology"/>
<dbReference type="GO" id="GO:0004674">
    <property type="term" value="F:protein serine/threonine kinase activity"/>
    <property type="evidence" value="ECO:0007669"/>
    <property type="project" value="UniProtKB-KW"/>
</dbReference>
<comment type="function">
    <text evidence="12">CIPK serine-threonine protein kinases interact with CBL proteins. Binding of a CBL protein to the regulatory NAF domain of CIPK protein lead to the activation of the kinase in a calcium-dependent manner.</text>
</comment>